<organism evidence="2 3">
    <name type="scientific">Staurois parvus</name>
    <dbReference type="NCBI Taxonomy" id="386267"/>
    <lineage>
        <taxon>Eukaryota</taxon>
        <taxon>Metazoa</taxon>
        <taxon>Chordata</taxon>
        <taxon>Craniata</taxon>
        <taxon>Vertebrata</taxon>
        <taxon>Euteleostomi</taxon>
        <taxon>Amphibia</taxon>
        <taxon>Batrachia</taxon>
        <taxon>Anura</taxon>
        <taxon>Neobatrachia</taxon>
        <taxon>Ranoidea</taxon>
        <taxon>Ranidae</taxon>
        <taxon>Staurois</taxon>
    </lineage>
</organism>
<dbReference type="Proteomes" id="UP001162483">
    <property type="component" value="Unassembled WGS sequence"/>
</dbReference>
<name>A0ABN9GSH1_9NEOB</name>
<evidence type="ECO:0000313" key="3">
    <source>
        <dbReference type="Proteomes" id="UP001162483"/>
    </source>
</evidence>
<feature type="region of interest" description="Disordered" evidence="1">
    <location>
        <begin position="71"/>
        <end position="132"/>
    </location>
</feature>
<dbReference type="EMBL" id="CATNWA010019300">
    <property type="protein sequence ID" value="CAI9612402.1"/>
    <property type="molecule type" value="Genomic_DNA"/>
</dbReference>
<reference evidence="2" key="1">
    <citation type="submission" date="2023-05" db="EMBL/GenBank/DDBJ databases">
        <authorList>
            <person name="Stuckert A."/>
        </authorList>
    </citation>
    <scope>NUCLEOTIDE SEQUENCE</scope>
</reference>
<evidence type="ECO:0008006" key="4">
    <source>
        <dbReference type="Google" id="ProtNLM"/>
    </source>
</evidence>
<accession>A0ABN9GSH1</accession>
<comment type="caution">
    <text evidence="2">The sequence shown here is derived from an EMBL/GenBank/DDBJ whole genome shotgun (WGS) entry which is preliminary data.</text>
</comment>
<evidence type="ECO:0000313" key="2">
    <source>
        <dbReference type="EMBL" id="CAI9612402.1"/>
    </source>
</evidence>
<keyword evidence="3" id="KW-1185">Reference proteome</keyword>
<feature type="compositionally biased region" description="Low complexity" evidence="1">
    <location>
        <begin position="99"/>
        <end position="113"/>
    </location>
</feature>
<feature type="non-terminal residue" evidence="2">
    <location>
        <position position="1"/>
    </location>
</feature>
<protein>
    <recommendedName>
        <fullName evidence="4">BESS domain-containing protein</fullName>
    </recommendedName>
</protein>
<proteinExistence type="predicted"/>
<gene>
    <name evidence="2" type="ORF">SPARVUS_LOCUS14706704</name>
</gene>
<sequence length="205" mass="23740">FHGERFLLLHRRAGKQHKNIRRISLRDHFRKDLSDIDNRPSGSGAKKVKTRTYFEALQFLKTVMKRKRTSGIVADRKDNTRGSNRDKLGEEDREAGLNTTSSRSSPLLSTSSTDDGSKQAGKPLVPQFRKQKKKTTDIDLVSSVIMKMLGELREQLRESRRKEEREDNIASFLCSLEYDIRQIPPHRLSALKQEIMQVVHRYVHV</sequence>
<evidence type="ECO:0000256" key="1">
    <source>
        <dbReference type="SAM" id="MobiDB-lite"/>
    </source>
</evidence>
<feature type="compositionally biased region" description="Basic and acidic residues" evidence="1">
    <location>
        <begin position="74"/>
        <end position="90"/>
    </location>
</feature>